<dbReference type="AlphaFoldDB" id="A0A936ZJU7"/>
<dbReference type="SUPFAM" id="SSF51120">
    <property type="entry name" value="beta-Roll"/>
    <property type="match status" value="1"/>
</dbReference>
<evidence type="ECO:0000256" key="1">
    <source>
        <dbReference type="SAM" id="MobiDB-lite"/>
    </source>
</evidence>
<dbReference type="InterPro" id="IPR011049">
    <property type="entry name" value="Serralysin-like_metalloprot_C"/>
</dbReference>
<feature type="compositionally biased region" description="Low complexity" evidence="1">
    <location>
        <begin position="15"/>
        <end position="35"/>
    </location>
</feature>
<reference evidence="2" key="1">
    <citation type="submission" date="2021-01" db="EMBL/GenBank/DDBJ databases">
        <title>Microvirga sp.</title>
        <authorList>
            <person name="Kim M.K."/>
        </authorList>
    </citation>
    <scope>NUCLEOTIDE SEQUENCE</scope>
    <source>
        <strain evidence="2">5420S-16</strain>
    </source>
</reference>
<dbReference type="PRINTS" id="PR00313">
    <property type="entry name" value="CABNDNGRPT"/>
</dbReference>
<sequence length="187" mass="19448">AGTVTVKVADAAEQTTTPVTTTPVTPLTPSTPTLSERPVTTKTLTGTGSSNRLTGSSGNDKIDGKSGNDMLWGKGGSDVMVGGAGKDTFTFDTKPGTKNVDVILDFSAKDDTIRLDDAVFTKLKHGQLSSSSFVTGEKALDSGDRIIYNDKSGALYYDADGIGSTAAVKFAMIENRAKLTAADFIVI</sequence>
<dbReference type="Proteomes" id="UP000605848">
    <property type="component" value="Unassembled WGS sequence"/>
</dbReference>
<evidence type="ECO:0000313" key="3">
    <source>
        <dbReference type="Proteomes" id="UP000605848"/>
    </source>
</evidence>
<feature type="region of interest" description="Disordered" evidence="1">
    <location>
        <begin position="1"/>
        <end position="69"/>
    </location>
</feature>
<proteinExistence type="predicted"/>
<dbReference type="Gene3D" id="2.150.10.10">
    <property type="entry name" value="Serralysin-like metalloprotease, C-terminal"/>
    <property type="match status" value="1"/>
</dbReference>
<evidence type="ECO:0000313" key="2">
    <source>
        <dbReference type="EMBL" id="MBL0408469.1"/>
    </source>
</evidence>
<organism evidence="2 3">
    <name type="scientific">Microvirga aerilata</name>
    <dbReference type="NCBI Taxonomy" id="670292"/>
    <lineage>
        <taxon>Bacteria</taxon>
        <taxon>Pseudomonadati</taxon>
        <taxon>Pseudomonadota</taxon>
        <taxon>Alphaproteobacteria</taxon>
        <taxon>Hyphomicrobiales</taxon>
        <taxon>Methylobacteriaceae</taxon>
        <taxon>Microvirga</taxon>
    </lineage>
</organism>
<gene>
    <name evidence="2" type="ORF">JKG68_31900</name>
</gene>
<keyword evidence="3" id="KW-1185">Reference proteome</keyword>
<dbReference type="Pfam" id="PF00353">
    <property type="entry name" value="HemolysinCabind"/>
    <property type="match status" value="1"/>
</dbReference>
<dbReference type="EMBL" id="JAEQMY010000230">
    <property type="protein sequence ID" value="MBL0408469.1"/>
    <property type="molecule type" value="Genomic_DNA"/>
</dbReference>
<dbReference type="GO" id="GO:0005509">
    <property type="term" value="F:calcium ion binding"/>
    <property type="evidence" value="ECO:0007669"/>
    <property type="project" value="InterPro"/>
</dbReference>
<protein>
    <submittedName>
        <fullName evidence="2">Calcium-binding protein</fullName>
    </submittedName>
</protein>
<feature type="compositionally biased region" description="Polar residues" evidence="1">
    <location>
        <begin position="38"/>
        <end position="59"/>
    </location>
</feature>
<comment type="caution">
    <text evidence="2">The sequence shown here is derived from an EMBL/GenBank/DDBJ whole genome shotgun (WGS) entry which is preliminary data.</text>
</comment>
<feature type="non-terminal residue" evidence="2">
    <location>
        <position position="1"/>
    </location>
</feature>
<accession>A0A936ZJU7</accession>
<dbReference type="InterPro" id="IPR001343">
    <property type="entry name" value="Hemolysn_Ca-bd"/>
</dbReference>
<name>A0A936ZJU7_9HYPH</name>